<evidence type="ECO:0000256" key="4">
    <source>
        <dbReference type="ARBA" id="ARBA00022989"/>
    </source>
</evidence>
<feature type="transmembrane region" description="Helical" evidence="10">
    <location>
        <begin position="20"/>
        <end position="46"/>
    </location>
</feature>
<dbReference type="InterPro" id="IPR050368">
    <property type="entry name" value="ClC-type_chloride_channel"/>
</dbReference>
<dbReference type="Pfam" id="PF00654">
    <property type="entry name" value="Voltage_CLC"/>
    <property type="match status" value="1"/>
</dbReference>
<dbReference type="PRINTS" id="PR00762">
    <property type="entry name" value="CLCHANNEL"/>
</dbReference>
<keyword evidence="12" id="KW-1185">Reference proteome</keyword>
<dbReference type="CDD" id="cd00400">
    <property type="entry name" value="Voltage_gated_ClC"/>
    <property type="match status" value="1"/>
</dbReference>
<evidence type="ECO:0000313" key="12">
    <source>
        <dbReference type="Proteomes" id="UP000184016"/>
    </source>
</evidence>
<feature type="transmembrane region" description="Helical" evidence="10">
    <location>
        <begin position="363"/>
        <end position="388"/>
    </location>
</feature>
<dbReference type="Proteomes" id="UP000184016">
    <property type="component" value="Unassembled WGS sequence"/>
</dbReference>
<evidence type="ECO:0000256" key="6">
    <source>
        <dbReference type="ARBA" id="ARBA00023136"/>
    </source>
</evidence>
<keyword evidence="2" id="KW-0813">Transport</keyword>
<keyword evidence="3 10" id="KW-0812">Transmembrane</keyword>
<evidence type="ECO:0000256" key="1">
    <source>
        <dbReference type="ARBA" id="ARBA00004141"/>
    </source>
</evidence>
<dbReference type="RefSeq" id="WP_072873667.1">
    <property type="nucleotide sequence ID" value="NZ_FRAF01000008.1"/>
</dbReference>
<dbReference type="InterPro" id="IPR001807">
    <property type="entry name" value="ClC"/>
</dbReference>
<keyword evidence="8" id="KW-0868">Chloride</keyword>
<keyword evidence="6 10" id="KW-0472">Membrane</keyword>
<dbReference type="EMBL" id="FRAF01000008">
    <property type="protein sequence ID" value="SHK08829.1"/>
    <property type="molecule type" value="Genomic_DNA"/>
</dbReference>
<organism evidence="11 12">
    <name type="scientific">Alicyclobacillus tolerans</name>
    <dbReference type="NCBI Taxonomy" id="90970"/>
    <lineage>
        <taxon>Bacteria</taxon>
        <taxon>Bacillati</taxon>
        <taxon>Bacillota</taxon>
        <taxon>Bacilli</taxon>
        <taxon>Bacillales</taxon>
        <taxon>Alicyclobacillaceae</taxon>
        <taxon>Alicyclobacillus</taxon>
    </lineage>
</organism>
<keyword evidence="9" id="KW-0407">Ion channel</keyword>
<proteinExistence type="predicted"/>
<keyword evidence="7" id="KW-0869">Chloride channel</keyword>
<dbReference type="InterPro" id="IPR014743">
    <property type="entry name" value="Cl-channel_core"/>
</dbReference>
<feature type="transmembrane region" description="Helical" evidence="10">
    <location>
        <begin position="163"/>
        <end position="188"/>
    </location>
</feature>
<dbReference type="Gene3D" id="1.10.3080.10">
    <property type="entry name" value="Clc chloride channel"/>
    <property type="match status" value="1"/>
</dbReference>
<dbReference type="GO" id="GO:0005254">
    <property type="term" value="F:chloride channel activity"/>
    <property type="evidence" value="ECO:0007669"/>
    <property type="project" value="UniProtKB-KW"/>
</dbReference>
<evidence type="ECO:0000256" key="7">
    <source>
        <dbReference type="ARBA" id="ARBA00023173"/>
    </source>
</evidence>
<feature type="transmembrane region" description="Helical" evidence="10">
    <location>
        <begin position="200"/>
        <end position="224"/>
    </location>
</feature>
<dbReference type="InterPro" id="IPR046342">
    <property type="entry name" value="CBS_dom_sf"/>
</dbReference>
<keyword evidence="4 10" id="KW-1133">Transmembrane helix</keyword>
<name>A0A1M6PLL0_9BACL</name>
<feature type="transmembrane region" description="Helical" evidence="10">
    <location>
        <begin position="66"/>
        <end position="85"/>
    </location>
</feature>
<evidence type="ECO:0000256" key="9">
    <source>
        <dbReference type="ARBA" id="ARBA00023303"/>
    </source>
</evidence>
<feature type="transmembrane region" description="Helical" evidence="10">
    <location>
        <begin position="309"/>
        <end position="331"/>
    </location>
</feature>
<dbReference type="STRING" id="1830138.SAMN05443507_10869"/>
<gene>
    <name evidence="11" type="ORF">SAMN05443507_10869</name>
</gene>
<feature type="transmembrane region" description="Helical" evidence="10">
    <location>
        <begin position="337"/>
        <end position="356"/>
    </location>
</feature>
<accession>A0A1M6PLL0</accession>
<dbReference type="SUPFAM" id="SSF81340">
    <property type="entry name" value="Clc chloride channel"/>
    <property type="match status" value="1"/>
</dbReference>
<dbReference type="PANTHER" id="PTHR43427:SF6">
    <property type="entry name" value="CHLORIDE CHANNEL PROTEIN CLC-E"/>
    <property type="match status" value="1"/>
</dbReference>
<evidence type="ECO:0000256" key="2">
    <source>
        <dbReference type="ARBA" id="ARBA00022448"/>
    </source>
</evidence>
<dbReference type="PANTHER" id="PTHR43427">
    <property type="entry name" value="CHLORIDE CHANNEL PROTEIN CLC-E"/>
    <property type="match status" value="1"/>
</dbReference>
<feature type="transmembrane region" description="Helical" evidence="10">
    <location>
        <begin position="271"/>
        <end position="289"/>
    </location>
</feature>
<evidence type="ECO:0000256" key="10">
    <source>
        <dbReference type="SAM" id="Phobius"/>
    </source>
</evidence>
<dbReference type="GO" id="GO:0034707">
    <property type="term" value="C:chloride channel complex"/>
    <property type="evidence" value="ECO:0007669"/>
    <property type="project" value="UniProtKB-KW"/>
</dbReference>
<dbReference type="OrthoDB" id="9812438at2"/>
<evidence type="ECO:0000313" key="11">
    <source>
        <dbReference type="EMBL" id="SHK08829.1"/>
    </source>
</evidence>
<evidence type="ECO:0000256" key="3">
    <source>
        <dbReference type="ARBA" id="ARBA00022692"/>
    </source>
</evidence>
<reference evidence="12" key="1">
    <citation type="submission" date="2016-11" db="EMBL/GenBank/DDBJ databases">
        <authorList>
            <person name="Varghese N."/>
            <person name="Submissions S."/>
        </authorList>
    </citation>
    <scope>NUCLEOTIDE SEQUENCE [LARGE SCALE GENOMIC DNA]</scope>
    <source>
        <strain evidence="12">USBA-503</strain>
    </source>
</reference>
<dbReference type="AlphaFoldDB" id="A0A1M6PLL0"/>
<evidence type="ECO:0000256" key="8">
    <source>
        <dbReference type="ARBA" id="ARBA00023214"/>
    </source>
</evidence>
<feature type="transmembrane region" description="Helical" evidence="10">
    <location>
        <begin position="394"/>
        <end position="415"/>
    </location>
</feature>
<dbReference type="SUPFAM" id="SSF54631">
    <property type="entry name" value="CBS-domain pair"/>
    <property type="match status" value="1"/>
</dbReference>
<keyword evidence="5" id="KW-0406">Ion transport</keyword>
<feature type="transmembrane region" description="Helical" evidence="10">
    <location>
        <begin position="236"/>
        <end position="259"/>
    </location>
</feature>
<sequence length="582" mass="63997">MFFKTKQTGDFTTNTQIIRLSIAALIIGAICAWIAVVLLKMIYFFTNLSFFHRFSFAYATPTHNSLHAWIIVPPILGALVIGIIARYGSEKIRGHGIPEAIEAMIINESKISPRVAFWKPISAAISIGTGGPFGAEGPIIMTGGSFGSLFSQLFKLSPVERRILLVAGAAGGMSATFAAPVSSVLFAIELLVFEFKPRSLVPIAIASSVADAIRMLILGPGPLFAMPILHHTSWNLLAVSFVIGLMGSLLAILLTRAIYGVEDFFRKLPIHWMWWPAIGAVFIGLGGWISPRSLGVGYDSISAMLNMKLTLYTLIGLLIVKTIIWVISLGSGTSGGILAPILIIGGSLGGVAGYVFHAQHPGVWVLLGMSATFSGVTRTPFTSIIFPLELTHNLGALLPLLVTSSISTGFSSWILPRSILTEKIVRRGLHLTREYKTDPLEMHDCKEICYIPNNTIHGDAYLTTITMNLLSHYDTKTWFTVLDDDGHPVGIVLACEILYRASITPQQKVLEIINDAPYVRNNDTAKVAMQQMLISHCDWVKVINKEDHQIEGFLTIQKLMDLRRKEYEEETERKRVFSIFQN</sequence>
<evidence type="ECO:0000256" key="5">
    <source>
        <dbReference type="ARBA" id="ARBA00023065"/>
    </source>
</evidence>
<comment type="subcellular location">
    <subcellularLocation>
        <location evidence="1">Membrane</location>
        <topology evidence="1">Multi-pass membrane protein</topology>
    </subcellularLocation>
</comment>
<protein>
    <submittedName>
        <fullName evidence="11">H+/Cl-antiporter ClcA</fullName>
    </submittedName>
</protein>